<organism evidence="2 3">
    <name type="scientific">Streptomyces puniciscabiei</name>
    <dbReference type="NCBI Taxonomy" id="164348"/>
    <lineage>
        <taxon>Bacteria</taxon>
        <taxon>Bacillati</taxon>
        <taxon>Actinomycetota</taxon>
        <taxon>Actinomycetes</taxon>
        <taxon>Kitasatosporales</taxon>
        <taxon>Streptomycetaceae</taxon>
        <taxon>Streptomyces</taxon>
    </lineage>
</organism>
<proteinExistence type="predicted"/>
<dbReference type="Proteomes" id="UP000318103">
    <property type="component" value="Unassembled WGS sequence"/>
</dbReference>
<dbReference type="OrthoDB" id="4546481at2"/>
<protein>
    <submittedName>
        <fullName evidence="2">Uncharacterized protein</fullName>
    </submittedName>
</protein>
<feature type="coiled-coil region" evidence="1">
    <location>
        <begin position="4"/>
        <end position="31"/>
    </location>
</feature>
<dbReference type="AlphaFoldDB" id="A0A542U8K1"/>
<sequence length="151" mass="17054">MAREARLQHRLRECREKAALAETERRLAELRTGGALGADAVPEWVGEAVGRTRNIFTEPYDRLPDDTPSARLDAWIEELLVAHGVTDRVFVASHLRILPWLECRVPAHGWMARVRGAVEEPWMFLSGSLGTIVVVTESEYFHEAHLGRDDS</sequence>
<accession>A0A542U8K1</accession>
<gene>
    <name evidence="2" type="ORF">FB563_0304</name>
</gene>
<keyword evidence="1" id="KW-0175">Coiled coil</keyword>
<comment type="caution">
    <text evidence="2">The sequence shown here is derived from an EMBL/GenBank/DDBJ whole genome shotgun (WGS) entry which is preliminary data.</text>
</comment>
<keyword evidence="3" id="KW-1185">Reference proteome</keyword>
<evidence type="ECO:0000313" key="3">
    <source>
        <dbReference type="Proteomes" id="UP000318103"/>
    </source>
</evidence>
<name>A0A542U8K1_9ACTN</name>
<evidence type="ECO:0000313" key="2">
    <source>
        <dbReference type="EMBL" id="TQK95411.1"/>
    </source>
</evidence>
<evidence type="ECO:0000256" key="1">
    <source>
        <dbReference type="SAM" id="Coils"/>
    </source>
</evidence>
<dbReference type="RefSeq" id="WP_142218411.1">
    <property type="nucleotide sequence ID" value="NZ_JBPJFI010000001.1"/>
</dbReference>
<dbReference type="EMBL" id="VFNX01000001">
    <property type="protein sequence ID" value="TQK95411.1"/>
    <property type="molecule type" value="Genomic_DNA"/>
</dbReference>
<reference evidence="2 3" key="1">
    <citation type="submission" date="2019-06" db="EMBL/GenBank/DDBJ databases">
        <title>Sequencing the genomes of 1000 actinobacteria strains.</title>
        <authorList>
            <person name="Klenk H.-P."/>
        </authorList>
    </citation>
    <scope>NUCLEOTIDE SEQUENCE [LARGE SCALE GENOMIC DNA]</scope>
    <source>
        <strain evidence="2 3">DSM 41929</strain>
    </source>
</reference>